<dbReference type="OMA" id="PNMGHFN"/>
<feature type="compositionally biased region" description="Basic residues" evidence="3">
    <location>
        <begin position="218"/>
        <end position="228"/>
    </location>
</feature>
<dbReference type="EMBL" id="GL376596">
    <property type="status" value="NOT_ANNOTATED_CDS"/>
    <property type="molecule type" value="Genomic_DNA"/>
</dbReference>
<dbReference type="InterPro" id="IPR050560">
    <property type="entry name" value="MYB_TF"/>
</dbReference>
<reference evidence="6" key="3">
    <citation type="submission" date="2015-02" db="UniProtKB">
        <authorList>
            <consortium name="EnsemblProtists"/>
        </authorList>
    </citation>
    <scope>IDENTIFICATION</scope>
    <source>
        <strain evidence="6">DAOM BR144</strain>
    </source>
</reference>
<feature type="region of interest" description="Disordered" evidence="3">
    <location>
        <begin position="39"/>
        <end position="127"/>
    </location>
</feature>
<evidence type="ECO:0000313" key="7">
    <source>
        <dbReference type="Proteomes" id="UP000019132"/>
    </source>
</evidence>
<feature type="region of interest" description="Disordered" evidence="3">
    <location>
        <begin position="467"/>
        <end position="505"/>
    </location>
</feature>
<feature type="domain" description="HTH myb-type" evidence="5">
    <location>
        <begin position="119"/>
        <end position="169"/>
    </location>
</feature>
<keyword evidence="7" id="KW-1185">Reference proteome</keyword>
<dbReference type="GO" id="GO:0005634">
    <property type="term" value="C:nucleus"/>
    <property type="evidence" value="ECO:0007669"/>
    <property type="project" value="TreeGrafter"/>
</dbReference>
<dbReference type="SMART" id="SM00717">
    <property type="entry name" value="SANT"/>
    <property type="match status" value="2"/>
</dbReference>
<dbReference type="Pfam" id="PF13921">
    <property type="entry name" value="Myb_DNA-bind_6"/>
    <property type="match status" value="1"/>
</dbReference>
<dbReference type="PROSITE" id="PS51294">
    <property type="entry name" value="HTH_MYB"/>
    <property type="match status" value="2"/>
</dbReference>
<feature type="domain" description="HTH myb-type" evidence="5">
    <location>
        <begin position="170"/>
        <end position="220"/>
    </location>
</feature>
<evidence type="ECO:0000256" key="2">
    <source>
        <dbReference type="ARBA" id="ARBA00023125"/>
    </source>
</evidence>
<feature type="domain" description="Myb-like" evidence="4">
    <location>
        <begin position="166"/>
        <end position="216"/>
    </location>
</feature>
<dbReference type="AlphaFoldDB" id="K3WZU3"/>
<dbReference type="Proteomes" id="UP000019132">
    <property type="component" value="Unassembled WGS sequence"/>
</dbReference>
<feature type="compositionally biased region" description="Polar residues" evidence="3">
    <location>
        <begin position="278"/>
        <end position="293"/>
    </location>
</feature>
<dbReference type="InterPro" id="IPR017930">
    <property type="entry name" value="Myb_dom"/>
</dbReference>
<dbReference type="HOGENOM" id="CLU_507734_0_0_1"/>
<dbReference type="Gene3D" id="1.10.10.60">
    <property type="entry name" value="Homeodomain-like"/>
    <property type="match status" value="2"/>
</dbReference>
<feature type="region of interest" description="Disordered" evidence="3">
    <location>
        <begin position="336"/>
        <end position="376"/>
    </location>
</feature>
<dbReference type="CDD" id="cd00167">
    <property type="entry name" value="SANT"/>
    <property type="match status" value="2"/>
</dbReference>
<dbReference type="EnsemblProtists" id="PYU1_T010492">
    <property type="protein sequence ID" value="PYU1_T010492"/>
    <property type="gene ID" value="PYU1_G010470"/>
</dbReference>
<feature type="domain" description="Myb-like" evidence="4">
    <location>
        <begin position="114"/>
        <end position="165"/>
    </location>
</feature>
<name>K3WZU3_GLOUD</name>
<dbReference type="InterPro" id="IPR009057">
    <property type="entry name" value="Homeodomain-like_sf"/>
</dbReference>
<dbReference type="GO" id="GO:0000981">
    <property type="term" value="F:DNA-binding transcription factor activity, RNA polymerase II-specific"/>
    <property type="evidence" value="ECO:0007669"/>
    <property type="project" value="TreeGrafter"/>
</dbReference>
<dbReference type="GO" id="GO:0000978">
    <property type="term" value="F:RNA polymerase II cis-regulatory region sequence-specific DNA binding"/>
    <property type="evidence" value="ECO:0007669"/>
    <property type="project" value="TreeGrafter"/>
</dbReference>
<dbReference type="eggNOG" id="KOG0048">
    <property type="taxonomic scope" value="Eukaryota"/>
</dbReference>
<dbReference type="PROSITE" id="PS50090">
    <property type="entry name" value="MYB_LIKE"/>
    <property type="match status" value="2"/>
</dbReference>
<feature type="compositionally biased region" description="Low complexity" evidence="3">
    <location>
        <begin position="407"/>
        <end position="421"/>
    </location>
</feature>
<evidence type="ECO:0000313" key="6">
    <source>
        <dbReference type="EnsemblProtists" id="PYU1_T010492"/>
    </source>
</evidence>
<dbReference type="PANTHER" id="PTHR45614:SF232">
    <property type="entry name" value="TRANSCRIPTION FACTOR MYB3R-2"/>
    <property type="match status" value="1"/>
</dbReference>
<dbReference type="SUPFAM" id="SSF46689">
    <property type="entry name" value="Homeodomain-like"/>
    <property type="match status" value="1"/>
</dbReference>
<evidence type="ECO:0000256" key="1">
    <source>
        <dbReference type="ARBA" id="ARBA00022737"/>
    </source>
</evidence>
<dbReference type="STRING" id="431595.K3WZU3"/>
<feature type="compositionally biased region" description="Acidic residues" evidence="3">
    <location>
        <begin position="86"/>
        <end position="100"/>
    </location>
</feature>
<evidence type="ECO:0000256" key="3">
    <source>
        <dbReference type="SAM" id="MobiDB-lite"/>
    </source>
</evidence>
<feature type="compositionally biased region" description="Pro residues" evidence="3">
    <location>
        <begin position="394"/>
        <end position="406"/>
    </location>
</feature>
<reference evidence="7" key="1">
    <citation type="journal article" date="2010" name="Genome Biol.">
        <title>Genome sequence of the necrotrophic plant pathogen Pythium ultimum reveals original pathogenicity mechanisms and effector repertoire.</title>
        <authorList>
            <person name="Levesque C.A."/>
            <person name="Brouwer H."/>
            <person name="Cano L."/>
            <person name="Hamilton J.P."/>
            <person name="Holt C."/>
            <person name="Huitema E."/>
            <person name="Raffaele S."/>
            <person name="Robideau G.P."/>
            <person name="Thines M."/>
            <person name="Win J."/>
            <person name="Zerillo M.M."/>
            <person name="Beakes G.W."/>
            <person name="Boore J.L."/>
            <person name="Busam D."/>
            <person name="Dumas B."/>
            <person name="Ferriera S."/>
            <person name="Fuerstenberg S.I."/>
            <person name="Gachon C.M."/>
            <person name="Gaulin E."/>
            <person name="Govers F."/>
            <person name="Grenville-Briggs L."/>
            <person name="Horner N."/>
            <person name="Hostetler J."/>
            <person name="Jiang R.H."/>
            <person name="Johnson J."/>
            <person name="Krajaejun T."/>
            <person name="Lin H."/>
            <person name="Meijer H.J."/>
            <person name="Moore B."/>
            <person name="Morris P."/>
            <person name="Phuntmart V."/>
            <person name="Puiu D."/>
            <person name="Shetty J."/>
            <person name="Stajich J.E."/>
            <person name="Tripathy S."/>
            <person name="Wawra S."/>
            <person name="van West P."/>
            <person name="Whitty B.R."/>
            <person name="Coutinho P.M."/>
            <person name="Henrissat B."/>
            <person name="Martin F."/>
            <person name="Thomas P.D."/>
            <person name="Tyler B.M."/>
            <person name="De Vries R.P."/>
            <person name="Kamoun S."/>
            <person name="Yandell M."/>
            <person name="Tisserat N."/>
            <person name="Buell C.R."/>
        </authorList>
    </citation>
    <scope>NUCLEOTIDE SEQUENCE</scope>
    <source>
        <strain evidence="7">DAOM:BR144</strain>
    </source>
</reference>
<dbReference type="FunFam" id="1.10.10.60:FF:000010">
    <property type="entry name" value="Transcriptional activator Myb isoform A"/>
    <property type="match status" value="1"/>
</dbReference>
<dbReference type="VEuPathDB" id="FungiDB:PYU1_G010470"/>
<reference evidence="7" key="2">
    <citation type="submission" date="2010-04" db="EMBL/GenBank/DDBJ databases">
        <authorList>
            <person name="Buell R."/>
            <person name="Hamilton J."/>
            <person name="Hostetler J."/>
        </authorList>
    </citation>
    <scope>NUCLEOTIDE SEQUENCE [LARGE SCALE GENOMIC DNA]</scope>
    <source>
        <strain evidence="7">DAOM:BR144</strain>
    </source>
</reference>
<proteinExistence type="predicted"/>
<accession>K3WZU3</accession>
<sequence length="537" mass="60458">MNRKLEMLDLDENDVVVDMRGMPMNNMSNMHNMHSMNSMMNTMGHHHPQQHDMSLLDASGSHGNAQDMNYLRPAHDAHSPPKYGDLMDDPYDEDDDDGDESGTKGELRRSSKPADSNSKRPWTREENEKLMQLVKQYGAKRWSLIAMHLPGRVGKQCRERWHNHLNPSVRKDAWTAEEDYVIFECHKNVGNQWAEISKMLPGRTDNAIKNRYYSTMRRMQRQSIRKKGSMREGKSIRVATVNSSPLSSGGASSTRGTPQHQQEPPPPPQLQRNIPLQAPSTFQKLFNNNQNSPMGRERTDGSMMSDFESRTTSPPSRHHSLVYPMTSGYASNAMGSEMHHHQSSSGMGPGPDASFDYVPMQSSQQQQQQHRMRANSVPNQSLMQMSMMQQHSYAPPPYSPHPPPSETSPINTQGPPQQQQQHSHYRMSEQPINLPHKRIIDEMQGSQRDAWKHDSPVSVTARIFRPTPSQQQQQSQYPHSPAHDTLGNHPSVGSPANAMGGMHSPSMHGVDSFKAASGVPSLYRPAPSMSHFGGNMD</sequence>
<protein>
    <submittedName>
        <fullName evidence="6">Uncharacterized protein</fullName>
    </submittedName>
</protein>
<keyword evidence="2" id="KW-0238">DNA-binding</keyword>
<dbReference type="PANTHER" id="PTHR45614">
    <property type="entry name" value="MYB PROTEIN-RELATED"/>
    <property type="match status" value="1"/>
</dbReference>
<dbReference type="InterPro" id="IPR001005">
    <property type="entry name" value="SANT/Myb"/>
</dbReference>
<keyword evidence="1" id="KW-0677">Repeat</keyword>
<evidence type="ECO:0000259" key="4">
    <source>
        <dbReference type="PROSITE" id="PS50090"/>
    </source>
</evidence>
<feature type="region of interest" description="Disordered" evidence="3">
    <location>
        <begin position="391"/>
        <end position="428"/>
    </location>
</feature>
<dbReference type="InParanoid" id="K3WZU3"/>
<feature type="region of interest" description="Disordered" evidence="3">
    <location>
        <begin position="215"/>
        <end position="322"/>
    </location>
</feature>
<organism evidence="6 7">
    <name type="scientific">Globisporangium ultimum (strain ATCC 200006 / CBS 805.95 / DAOM BR144)</name>
    <name type="common">Pythium ultimum</name>
    <dbReference type="NCBI Taxonomy" id="431595"/>
    <lineage>
        <taxon>Eukaryota</taxon>
        <taxon>Sar</taxon>
        <taxon>Stramenopiles</taxon>
        <taxon>Oomycota</taxon>
        <taxon>Peronosporomycetes</taxon>
        <taxon>Pythiales</taxon>
        <taxon>Pythiaceae</taxon>
        <taxon>Globisporangium</taxon>
    </lineage>
</organism>
<evidence type="ECO:0000259" key="5">
    <source>
        <dbReference type="PROSITE" id="PS51294"/>
    </source>
</evidence>
<feature type="compositionally biased region" description="Low complexity" evidence="3">
    <location>
        <begin position="243"/>
        <end position="262"/>
    </location>
</feature>